<name>A0A8J6XWZ2_9CYAN</name>
<dbReference type="Pfam" id="PF00862">
    <property type="entry name" value="GT-B_Sucrose_synth"/>
    <property type="match status" value="1"/>
</dbReference>
<dbReference type="InterPro" id="IPR044161">
    <property type="entry name" value="SPS"/>
</dbReference>
<evidence type="ECO:0000256" key="4">
    <source>
        <dbReference type="ARBA" id="ARBA00022679"/>
    </source>
</evidence>
<evidence type="ECO:0000313" key="9">
    <source>
        <dbReference type="Proteomes" id="UP000629098"/>
    </source>
</evidence>
<keyword evidence="4" id="KW-0808">Transferase</keyword>
<proteinExistence type="inferred from homology"/>
<dbReference type="GO" id="GO:0046524">
    <property type="term" value="F:sucrose-phosphate synthase activity"/>
    <property type="evidence" value="ECO:0007669"/>
    <property type="project" value="UniProtKB-EC"/>
</dbReference>
<organism evidence="8 9">
    <name type="scientific">Iningainema tapete BLCC-T55</name>
    <dbReference type="NCBI Taxonomy" id="2748662"/>
    <lineage>
        <taxon>Bacteria</taxon>
        <taxon>Bacillati</taxon>
        <taxon>Cyanobacteriota</taxon>
        <taxon>Cyanophyceae</taxon>
        <taxon>Nostocales</taxon>
        <taxon>Scytonemataceae</taxon>
        <taxon>Iningainema tapete</taxon>
    </lineage>
</organism>
<evidence type="ECO:0000313" key="8">
    <source>
        <dbReference type="EMBL" id="MBD2774823.1"/>
    </source>
</evidence>
<keyword evidence="3" id="KW-0328">Glycosyltransferase</keyword>
<dbReference type="RefSeq" id="WP_190832333.1">
    <property type="nucleotide sequence ID" value="NZ_CAWPPI010000072.1"/>
</dbReference>
<dbReference type="SUPFAM" id="SSF53756">
    <property type="entry name" value="UDP-Glycosyltransferase/glycogen phosphorylase"/>
    <property type="match status" value="1"/>
</dbReference>
<evidence type="ECO:0000256" key="2">
    <source>
        <dbReference type="ARBA" id="ARBA00012536"/>
    </source>
</evidence>
<dbReference type="InterPro" id="IPR001296">
    <property type="entry name" value="Glyco_trans_1"/>
</dbReference>
<sequence length="515" mass="57821">MHIGFLNPQGNFDSGNSHITEHPDFGGQLIYVKQVAIAIAQKGHKVDILTRQIIDPVWPEFAEGFDTYPGIDNVRIIRLPAGPKEFLPKEFLWPHLVTDWIPNILKFYQQQGGFPDAMTAHYGDGGLCGVLIEEETGIPFTFTAHSLGAQKMDKLEVTPENLTQIDEQFHFRYRILAERLSMNRSAINITSTRQERFEQYSHQVYHGAVDVENDNRYAVIPPGADFSIFGTQARSQNEEATILLIQERLARDIAQPRRDLPAILASSRLEPKKNVLGLVQAYAMSPELQERANLVLLTGGLDDPLRESASDDQTELEVLAPIREVVEENNLWGKISAFGLSEQSQESLAATYRFMAKRGSVFALTALYEPFGLAPLEAAAAGLPVVATQNGGPSESLREGDREYGVLVDPEDPADIARGLERLLSNAHEWEHFAKALQQRVLKTYTWESTAQNYLTLIEQILFSPKARPRADLLPIHPYFRNPQQKTDVSLAELSHLYFGSNLEADRTTTLNRNY</sequence>
<dbReference type="PANTHER" id="PTHR46039:SF5">
    <property type="entry name" value="SUCROSE-PHOSPHATE SYNTHASE 3-RELATED"/>
    <property type="match status" value="1"/>
</dbReference>
<dbReference type="Pfam" id="PF00534">
    <property type="entry name" value="Glycos_transf_1"/>
    <property type="match status" value="1"/>
</dbReference>
<protein>
    <recommendedName>
        <fullName evidence="2">sucrose-phosphate synthase</fullName>
        <ecNumber evidence="2">2.4.1.14</ecNumber>
    </recommendedName>
</protein>
<dbReference type="EMBL" id="JACXAE010000072">
    <property type="protein sequence ID" value="MBD2774823.1"/>
    <property type="molecule type" value="Genomic_DNA"/>
</dbReference>
<evidence type="ECO:0000256" key="3">
    <source>
        <dbReference type="ARBA" id="ARBA00022676"/>
    </source>
</evidence>
<evidence type="ECO:0000256" key="1">
    <source>
        <dbReference type="ARBA" id="ARBA00006530"/>
    </source>
</evidence>
<dbReference type="PANTHER" id="PTHR46039">
    <property type="entry name" value="SUCROSE-PHOSPHATE SYNTHASE 3-RELATED"/>
    <property type="match status" value="1"/>
</dbReference>
<accession>A0A8J6XWZ2</accession>
<comment type="caution">
    <text evidence="8">The sequence shown here is derived from an EMBL/GenBank/DDBJ whole genome shotgun (WGS) entry which is preliminary data.</text>
</comment>
<reference evidence="8" key="1">
    <citation type="submission" date="2020-09" db="EMBL/GenBank/DDBJ databases">
        <title>Iningainema tapete sp. nov. (Scytonemataceae, Cyanobacteria) from greenhouses in central Florida (USA) produces two types of nodularin with biosynthetic potential for microcystin-LR and anabaenopeptins.</title>
        <authorList>
            <person name="Berthold D.E."/>
            <person name="Lefler F.W."/>
            <person name="Huang I.-S."/>
            <person name="Abdulla H."/>
            <person name="Zimba P.V."/>
            <person name="Laughinghouse H.D. IV."/>
        </authorList>
    </citation>
    <scope>NUCLEOTIDE SEQUENCE</scope>
    <source>
        <strain evidence="8">BLCCT55</strain>
    </source>
</reference>
<dbReference type="Proteomes" id="UP000629098">
    <property type="component" value="Unassembled WGS sequence"/>
</dbReference>
<feature type="domain" description="Glycosyl transferase family 1" evidence="6">
    <location>
        <begin position="257"/>
        <end position="436"/>
    </location>
</feature>
<dbReference type="AlphaFoldDB" id="A0A8J6XWZ2"/>
<evidence type="ECO:0000259" key="7">
    <source>
        <dbReference type="Pfam" id="PF00862"/>
    </source>
</evidence>
<dbReference type="Gene3D" id="3.40.50.2000">
    <property type="entry name" value="Glycogen Phosphorylase B"/>
    <property type="match status" value="2"/>
</dbReference>
<comment type="catalytic activity">
    <reaction evidence="5">
        <text>beta-D-fructose 6-phosphate + UDP-alpha-D-glucose = sucrose 6(F)-phosphate + UDP + H(+)</text>
        <dbReference type="Rhea" id="RHEA:22172"/>
        <dbReference type="ChEBI" id="CHEBI:15378"/>
        <dbReference type="ChEBI" id="CHEBI:57634"/>
        <dbReference type="ChEBI" id="CHEBI:57723"/>
        <dbReference type="ChEBI" id="CHEBI:58223"/>
        <dbReference type="ChEBI" id="CHEBI:58885"/>
        <dbReference type="EC" id="2.4.1.14"/>
    </reaction>
</comment>
<keyword evidence="9" id="KW-1185">Reference proteome</keyword>
<dbReference type="EC" id="2.4.1.14" evidence="2"/>
<comment type="similarity">
    <text evidence="1">Belongs to the glycosyltransferase 1 family.</text>
</comment>
<evidence type="ECO:0000259" key="6">
    <source>
        <dbReference type="Pfam" id="PF00534"/>
    </source>
</evidence>
<gene>
    <name evidence="8" type="ORF">ICL16_22825</name>
</gene>
<feature type="domain" description="Sucrose synthase first GT-B" evidence="7">
    <location>
        <begin position="8"/>
        <end position="230"/>
    </location>
</feature>
<evidence type="ECO:0000256" key="5">
    <source>
        <dbReference type="ARBA" id="ARBA00047471"/>
    </source>
</evidence>
<dbReference type="InterPro" id="IPR000368">
    <property type="entry name" value="Sucrose_synth_GT-B1"/>
</dbReference>